<dbReference type="InterPro" id="IPR006357">
    <property type="entry name" value="HAD-SF_hydro_IIA"/>
</dbReference>
<dbReference type="InterPro" id="IPR036412">
    <property type="entry name" value="HAD-like_sf"/>
</dbReference>
<dbReference type="GO" id="GO:0005737">
    <property type="term" value="C:cytoplasm"/>
    <property type="evidence" value="ECO:0007669"/>
    <property type="project" value="TreeGrafter"/>
</dbReference>
<dbReference type="PANTHER" id="PTHR19288">
    <property type="entry name" value="4-NITROPHENYLPHOSPHATASE-RELATED"/>
    <property type="match status" value="1"/>
</dbReference>
<reference evidence="1" key="1">
    <citation type="submission" date="2015-01" db="EMBL/GenBank/DDBJ databases">
        <title>Transcriptome Assembly of Fopius arisanus.</title>
        <authorList>
            <person name="Geib S."/>
        </authorList>
    </citation>
    <scope>NUCLEOTIDE SEQUENCE</scope>
</reference>
<dbReference type="EMBL" id="GBYB01012466">
    <property type="protein sequence ID" value="JAG82233.1"/>
    <property type="molecule type" value="Transcribed_RNA"/>
</dbReference>
<dbReference type="Gene3D" id="3.40.50.1000">
    <property type="entry name" value="HAD superfamily/HAD-like"/>
    <property type="match status" value="2"/>
</dbReference>
<organism evidence="1">
    <name type="scientific">Fopius arisanus</name>
    <dbReference type="NCBI Taxonomy" id="64838"/>
    <lineage>
        <taxon>Eukaryota</taxon>
        <taxon>Metazoa</taxon>
        <taxon>Ecdysozoa</taxon>
        <taxon>Arthropoda</taxon>
        <taxon>Hexapoda</taxon>
        <taxon>Insecta</taxon>
        <taxon>Pterygota</taxon>
        <taxon>Neoptera</taxon>
        <taxon>Endopterygota</taxon>
        <taxon>Hymenoptera</taxon>
        <taxon>Apocrita</taxon>
        <taxon>Ichneumonoidea</taxon>
        <taxon>Braconidae</taxon>
        <taxon>Opiinae</taxon>
        <taxon>Fopius</taxon>
    </lineage>
</organism>
<evidence type="ECO:0000313" key="1">
    <source>
        <dbReference type="EMBL" id="JAG82233.1"/>
    </source>
</evidence>
<feature type="non-terminal residue" evidence="1">
    <location>
        <position position="172"/>
    </location>
</feature>
<dbReference type="PANTHER" id="PTHR19288:SF93">
    <property type="entry name" value="FI11325P-RELATED"/>
    <property type="match status" value="1"/>
</dbReference>
<dbReference type="AlphaFoldDB" id="A0A0C9RX47"/>
<dbReference type="SUPFAM" id="SSF56784">
    <property type="entry name" value="HAD-like"/>
    <property type="match status" value="1"/>
</dbReference>
<gene>
    <name evidence="1" type="primary">pho2_0</name>
    <name evidence="1" type="ORF">g.46063</name>
</gene>
<protein>
    <submittedName>
        <fullName evidence="1">Pho2_0 protein</fullName>
    </submittedName>
</protein>
<accession>A0A0C9RX47</accession>
<dbReference type="GO" id="GO:0016791">
    <property type="term" value="F:phosphatase activity"/>
    <property type="evidence" value="ECO:0007669"/>
    <property type="project" value="TreeGrafter"/>
</dbReference>
<dbReference type="Pfam" id="PF13344">
    <property type="entry name" value="Hydrolase_6"/>
    <property type="match status" value="1"/>
</dbReference>
<dbReference type="InterPro" id="IPR023214">
    <property type="entry name" value="HAD_sf"/>
</dbReference>
<proteinExistence type="predicted"/>
<sequence length="172" mass="19293">MNTHRLDASQITSDFFFRKRKWSLRCCSREKEEVKFPVACETLKSPSVNEIKAMAAVKLDSLGKEKIEEIINSFDTILADCDGVLWLQNNPIADAANVMNAFHNSGKRIFYVTNNSTKSREEFVAKATSLGFIASTDSVLCTAYLIANYLKDINFTKKAYTIGSTGITRELD</sequence>
<name>A0A0C9RX47_9HYME</name>